<comment type="pathway">
    <text evidence="1">Cell wall biogenesis; peptidoglycan biosynthesis.</text>
</comment>
<dbReference type="PANTHER" id="PTHR36699">
    <property type="entry name" value="LD-TRANSPEPTIDASE"/>
    <property type="match status" value="1"/>
</dbReference>
<feature type="domain" description="L,D-TPase catalytic" evidence="7">
    <location>
        <begin position="155"/>
        <end position="286"/>
    </location>
</feature>
<keyword evidence="5" id="KW-0961">Cell wall biogenesis/degradation</keyword>
<dbReference type="GO" id="GO:0016740">
    <property type="term" value="F:transferase activity"/>
    <property type="evidence" value="ECO:0007669"/>
    <property type="project" value="UniProtKB-KW"/>
</dbReference>
<feature type="transmembrane region" description="Helical" evidence="6">
    <location>
        <begin position="48"/>
        <end position="69"/>
    </location>
</feature>
<dbReference type="GO" id="GO:0071555">
    <property type="term" value="P:cell wall organization"/>
    <property type="evidence" value="ECO:0007669"/>
    <property type="project" value="UniProtKB-KW"/>
</dbReference>
<evidence type="ECO:0000256" key="2">
    <source>
        <dbReference type="ARBA" id="ARBA00022679"/>
    </source>
</evidence>
<evidence type="ECO:0000256" key="4">
    <source>
        <dbReference type="ARBA" id="ARBA00022984"/>
    </source>
</evidence>
<dbReference type="PANTHER" id="PTHR36699:SF1">
    <property type="entry name" value="L,D-TRANSPEPTIDASE YAFK-RELATED"/>
    <property type="match status" value="1"/>
</dbReference>
<reference evidence="8" key="1">
    <citation type="submission" date="2018-06" db="EMBL/GenBank/DDBJ databases">
        <authorList>
            <person name="Zhirakovskaya E."/>
        </authorList>
    </citation>
    <scope>NUCLEOTIDE SEQUENCE</scope>
</reference>
<dbReference type="EMBL" id="UOGE01000083">
    <property type="protein sequence ID" value="VAX23220.1"/>
    <property type="molecule type" value="Genomic_DNA"/>
</dbReference>
<evidence type="ECO:0000256" key="5">
    <source>
        <dbReference type="ARBA" id="ARBA00023316"/>
    </source>
</evidence>
<proteinExistence type="predicted"/>
<evidence type="ECO:0000259" key="7">
    <source>
        <dbReference type="PROSITE" id="PS52029"/>
    </source>
</evidence>
<keyword evidence="6" id="KW-0812">Transmembrane</keyword>
<evidence type="ECO:0000256" key="6">
    <source>
        <dbReference type="SAM" id="Phobius"/>
    </source>
</evidence>
<accession>A0A3B1CKN7</accession>
<gene>
    <name evidence="8" type="ORF">MNBD_NITROSPINAE02-1955</name>
</gene>
<dbReference type="PROSITE" id="PS52029">
    <property type="entry name" value="LD_TPASE"/>
    <property type="match status" value="1"/>
</dbReference>
<dbReference type="Gene3D" id="2.40.440.10">
    <property type="entry name" value="L,D-transpeptidase catalytic domain-like"/>
    <property type="match status" value="1"/>
</dbReference>
<protein>
    <recommendedName>
        <fullName evidence="7">L,D-TPase catalytic domain-containing protein</fullName>
    </recommendedName>
</protein>
<dbReference type="GO" id="GO:0008360">
    <property type="term" value="P:regulation of cell shape"/>
    <property type="evidence" value="ECO:0007669"/>
    <property type="project" value="UniProtKB-KW"/>
</dbReference>
<dbReference type="GO" id="GO:0009252">
    <property type="term" value="P:peptidoglycan biosynthetic process"/>
    <property type="evidence" value="ECO:0007669"/>
    <property type="project" value="UniProtKB-UniPathway"/>
</dbReference>
<dbReference type="UniPathway" id="UPA00219"/>
<keyword evidence="3" id="KW-0133">Cell shape</keyword>
<keyword evidence="6" id="KW-0472">Membrane</keyword>
<keyword evidence="4" id="KW-0573">Peptidoglycan synthesis</keyword>
<dbReference type="InterPro" id="IPR038063">
    <property type="entry name" value="Transpep_catalytic_dom"/>
</dbReference>
<keyword evidence="2" id="KW-0808">Transferase</keyword>
<organism evidence="8">
    <name type="scientific">hydrothermal vent metagenome</name>
    <dbReference type="NCBI Taxonomy" id="652676"/>
    <lineage>
        <taxon>unclassified sequences</taxon>
        <taxon>metagenomes</taxon>
        <taxon>ecological metagenomes</taxon>
    </lineage>
</organism>
<sequence>MISSLKGSVGHYIETKLYEARIKRAIHLANLDVDRAFRLENSFPFGRAARFTGVGLMVLLMFGVISYAVTFSPDVSLKEVMVKSKPAVEKPATVIKAPPKKAEPVKETPKIVQASLVTTKTEKPVNGAGIDLLPDFSTLPRPEIDLSMPERVAPYVLVVDKSRGELLVLEENKDNFKIVKRYKTSLGSKRGDKLVRGDLRTPEGLYNIVSVKENRHLPPQYGPRAFVLNYPNKLDKKLGKTGDGIWIHGSGLGENIEATEGCVEVNDMNVVDLGKFADVGTQVYIFPEKFEVPVKNGAVQKDLVRPDTVYAIKRWWAGELKKREAGLLAEASRSSG</sequence>
<evidence type="ECO:0000256" key="1">
    <source>
        <dbReference type="ARBA" id="ARBA00004752"/>
    </source>
</evidence>
<dbReference type="AlphaFoldDB" id="A0A3B1CKN7"/>
<dbReference type="CDD" id="cd16913">
    <property type="entry name" value="YkuD_like"/>
    <property type="match status" value="1"/>
</dbReference>
<dbReference type="InterPro" id="IPR005490">
    <property type="entry name" value="LD_TPept_cat_dom"/>
</dbReference>
<keyword evidence="6" id="KW-1133">Transmembrane helix</keyword>
<evidence type="ECO:0000256" key="3">
    <source>
        <dbReference type="ARBA" id="ARBA00022960"/>
    </source>
</evidence>
<evidence type="ECO:0000313" key="8">
    <source>
        <dbReference type="EMBL" id="VAX23220.1"/>
    </source>
</evidence>
<name>A0A3B1CKN7_9ZZZZ</name>
<dbReference type="SUPFAM" id="SSF141523">
    <property type="entry name" value="L,D-transpeptidase catalytic domain-like"/>
    <property type="match status" value="1"/>
</dbReference>
<dbReference type="Pfam" id="PF03734">
    <property type="entry name" value="YkuD"/>
    <property type="match status" value="1"/>
</dbReference>